<dbReference type="AlphaFoldDB" id="A0A3A4K0S9"/>
<dbReference type="InterPro" id="IPR014001">
    <property type="entry name" value="Helicase_ATP-bd"/>
</dbReference>
<dbReference type="PROSITE" id="PS51192">
    <property type="entry name" value="HELICASE_ATP_BIND_1"/>
    <property type="match status" value="1"/>
</dbReference>
<evidence type="ECO:0000256" key="6">
    <source>
        <dbReference type="SAM" id="MobiDB-lite"/>
    </source>
</evidence>
<name>A0A3A4K0S9_9NOCA</name>
<dbReference type="GO" id="GO:0005829">
    <property type="term" value="C:cytosol"/>
    <property type="evidence" value="ECO:0007669"/>
    <property type="project" value="TreeGrafter"/>
</dbReference>
<dbReference type="GO" id="GO:0005524">
    <property type="term" value="F:ATP binding"/>
    <property type="evidence" value="ECO:0007669"/>
    <property type="project" value="UniProtKB-KW"/>
</dbReference>
<proteinExistence type="predicted"/>
<sequence>MVLGAHSAHQIPTASGGLTTGPRHKLGTHCRSTAEWAARFAAVFGAGELAYALGLFHDAGKAGRAWQQRLLVVEGTDNRVGLPHKELGARLILPTAGLAALAVLGHHGGLTSPQRLLAVLSEADSVDDDEIAARFYAEVPEAVGVRLRRGLFPQRWPRVADKQGWEMRLRMVFSALVDADHLDTAAHRHGSVGPRVAAAVDMGALAARFEQRRADLLAESATGEIAALREQVYQAAVAAAATGPGLFRLAAPTGLGKTFAQGAFALHHAARWGKARVIVAVPFITITEQNAAVYRTLLDDAEQPVVLEHHSSVRFDSDDDAQDSTDGRWARLASENWDAPFVVTTTVQLFESLFGRKPSQVRKVHRLAGAVVILDEVQALPPRLLLPILSGLRTLVEDFGTTVLLTSATQPEFQALSEWRSSQDREGVQITEIIADPQPLFVRARRVRYEWRLDPQPTWEEIADEIAAQPQALVIVNSVADARDLYQLLADRREDVWHLSTRLCPQHRRLVLDTVTTRLRDGAPTVVVSTQLVEAGVDLSFPVVWRALAPADSLQQAGGRSNRHGECAESGLVVVFDPVDGCSPTDYRRPCDLTVKHFGPDGPPLDDQQALARYYRELYSDLQLDHRPLDQTKWSAGQWVQHNRSNLDFHSVTDGPLLDSNGTTKRDPRKAFRMIEDDTAPVVITESSNNIEPLLADLAAGTIRAGSALRRLQPWIVQLRTNTANRPDVAALLTPVAGDLARWDGVYDWDPATCRGVGLDEGAFDSVF</sequence>
<dbReference type="Pfam" id="PF00270">
    <property type="entry name" value="DEAD"/>
    <property type="match status" value="1"/>
</dbReference>
<dbReference type="Gene3D" id="1.10.3210.10">
    <property type="entry name" value="Hypothetical protein af1432"/>
    <property type="match status" value="1"/>
</dbReference>
<dbReference type="SUPFAM" id="SSF109604">
    <property type="entry name" value="HD-domain/PDEase-like"/>
    <property type="match status" value="1"/>
</dbReference>
<dbReference type="OrthoDB" id="9810236at2"/>
<evidence type="ECO:0000259" key="8">
    <source>
        <dbReference type="PROSITE" id="PS51643"/>
    </source>
</evidence>
<keyword evidence="4" id="KW-0067">ATP-binding</keyword>
<dbReference type="InterPro" id="IPR006674">
    <property type="entry name" value="HD_domain"/>
</dbReference>
<dbReference type="EMBL" id="QZFU01000015">
    <property type="protein sequence ID" value="RJO77683.1"/>
    <property type="molecule type" value="Genomic_DNA"/>
</dbReference>
<gene>
    <name evidence="9" type="primary">cas3</name>
    <name evidence="9" type="ORF">D5S18_08090</name>
</gene>
<comment type="caution">
    <text evidence="9">The sequence shown here is derived from an EMBL/GenBank/DDBJ whole genome shotgun (WGS) entry which is preliminary data.</text>
</comment>
<protein>
    <submittedName>
        <fullName evidence="9">CRISPR-associated helicase Cas3</fullName>
    </submittedName>
</protein>
<evidence type="ECO:0000313" key="10">
    <source>
        <dbReference type="Proteomes" id="UP000266677"/>
    </source>
</evidence>
<dbReference type="SMART" id="SM00471">
    <property type="entry name" value="HDc"/>
    <property type="match status" value="1"/>
</dbReference>
<dbReference type="InterPro" id="IPR006483">
    <property type="entry name" value="CRISPR-assoc_Cas3_HD"/>
</dbReference>
<dbReference type="InterPro" id="IPR006474">
    <property type="entry name" value="Helicase_Cas3_CRISPR-ass_core"/>
</dbReference>
<dbReference type="GO" id="GO:0003676">
    <property type="term" value="F:nucleic acid binding"/>
    <property type="evidence" value="ECO:0007669"/>
    <property type="project" value="InterPro"/>
</dbReference>
<feature type="domain" description="HD Cas3-type" evidence="8">
    <location>
        <begin position="19"/>
        <end position="182"/>
    </location>
</feature>
<evidence type="ECO:0000256" key="2">
    <source>
        <dbReference type="ARBA" id="ARBA00022801"/>
    </source>
</evidence>
<dbReference type="PROSITE" id="PS51643">
    <property type="entry name" value="HD_CAS3"/>
    <property type="match status" value="1"/>
</dbReference>
<evidence type="ECO:0000256" key="4">
    <source>
        <dbReference type="ARBA" id="ARBA00022840"/>
    </source>
</evidence>
<feature type="region of interest" description="Disordered" evidence="6">
    <location>
        <begin position="1"/>
        <end position="26"/>
    </location>
</feature>
<reference evidence="9 10" key="1">
    <citation type="submission" date="2018-09" db="EMBL/GenBank/DDBJ databases">
        <title>YIM PH21274 draft genome.</title>
        <authorList>
            <person name="Miao C."/>
        </authorList>
    </citation>
    <scope>NUCLEOTIDE SEQUENCE [LARGE SCALE GENOMIC DNA]</scope>
    <source>
        <strain evidence="9 10">YIM PH 21724</strain>
    </source>
</reference>
<dbReference type="NCBIfam" id="TIGR01596">
    <property type="entry name" value="cas3_HD"/>
    <property type="match status" value="1"/>
</dbReference>
<dbReference type="GO" id="GO:0003724">
    <property type="term" value="F:RNA helicase activity"/>
    <property type="evidence" value="ECO:0007669"/>
    <property type="project" value="TreeGrafter"/>
</dbReference>
<dbReference type="GO" id="GO:0051607">
    <property type="term" value="P:defense response to virus"/>
    <property type="evidence" value="ECO:0007669"/>
    <property type="project" value="UniProtKB-KW"/>
</dbReference>
<dbReference type="SUPFAM" id="SSF52540">
    <property type="entry name" value="P-loop containing nucleoside triphosphate hydrolases"/>
    <property type="match status" value="1"/>
</dbReference>
<dbReference type="PANTHER" id="PTHR47959">
    <property type="entry name" value="ATP-DEPENDENT RNA HELICASE RHLE-RELATED"/>
    <property type="match status" value="1"/>
</dbReference>
<dbReference type="InterPro" id="IPR054712">
    <property type="entry name" value="Cas3-like_dom"/>
</dbReference>
<dbReference type="CDD" id="cd17930">
    <property type="entry name" value="DEXHc_cas3"/>
    <property type="match status" value="1"/>
</dbReference>
<dbReference type="PANTHER" id="PTHR47959:SF16">
    <property type="entry name" value="CRISPR-ASSOCIATED NUCLEASE_HELICASE CAS3-RELATED"/>
    <property type="match status" value="1"/>
</dbReference>
<keyword evidence="10" id="KW-1185">Reference proteome</keyword>
<dbReference type="GO" id="GO:0016787">
    <property type="term" value="F:hydrolase activity"/>
    <property type="evidence" value="ECO:0007669"/>
    <property type="project" value="UniProtKB-KW"/>
</dbReference>
<keyword evidence="5" id="KW-0051">Antiviral defense</keyword>
<keyword evidence="2" id="KW-0378">Hydrolase</keyword>
<dbReference type="InterPro" id="IPR011545">
    <property type="entry name" value="DEAD/DEAH_box_helicase_dom"/>
</dbReference>
<dbReference type="NCBIfam" id="TIGR01587">
    <property type="entry name" value="cas3_core"/>
    <property type="match status" value="1"/>
</dbReference>
<dbReference type="InterPro" id="IPR003607">
    <property type="entry name" value="HD/PDEase_dom"/>
</dbReference>
<dbReference type="SMART" id="SM00487">
    <property type="entry name" value="DEXDc"/>
    <property type="match status" value="1"/>
</dbReference>
<dbReference type="RefSeq" id="WP_120039208.1">
    <property type="nucleotide sequence ID" value="NZ_QZFU01000015.1"/>
</dbReference>
<evidence type="ECO:0000256" key="1">
    <source>
        <dbReference type="ARBA" id="ARBA00022741"/>
    </source>
</evidence>
<keyword evidence="1" id="KW-0547">Nucleotide-binding</keyword>
<dbReference type="Proteomes" id="UP000266677">
    <property type="component" value="Unassembled WGS sequence"/>
</dbReference>
<dbReference type="CDD" id="cd09641">
    <property type="entry name" value="Cas3''_I"/>
    <property type="match status" value="1"/>
</dbReference>
<dbReference type="InterPro" id="IPR050079">
    <property type="entry name" value="DEAD_box_RNA_helicase"/>
</dbReference>
<evidence type="ECO:0000259" key="7">
    <source>
        <dbReference type="PROSITE" id="PS51192"/>
    </source>
</evidence>
<evidence type="ECO:0000256" key="5">
    <source>
        <dbReference type="ARBA" id="ARBA00023118"/>
    </source>
</evidence>
<dbReference type="Gene3D" id="3.40.50.300">
    <property type="entry name" value="P-loop containing nucleotide triphosphate hydrolases"/>
    <property type="match status" value="2"/>
</dbReference>
<evidence type="ECO:0000256" key="3">
    <source>
        <dbReference type="ARBA" id="ARBA00022806"/>
    </source>
</evidence>
<dbReference type="Pfam" id="PF22590">
    <property type="entry name" value="Cas3-like_C_2"/>
    <property type="match status" value="1"/>
</dbReference>
<accession>A0A3A4K0S9</accession>
<organism evidence="9 10">
    <name type="scientific">Nocardia panacis</name>
    <dbReference type="NCBI Taxonomy" id="2340916"/>
    <lineage>
        <taxon>Bacteria</taxon>
        <taxon>Bacillati</taxon>
        <taxon>Actinomycetota</taxon>
        <taxon>Actinomycetes</taxon>
        <taxon>Mycobacteriales</taxon>
        <taxon>Nocardiaceae</taxon>
        <taxon>Nocardia</taxon>
    </lineage>
</organism>
<keyword evidence="3" id="KW-0347">Helicase</keyword>
<evidence type="ECO:0000313" key="9">
    <source>
        <dbReference type="EMBL" id="RJO77683.1"/>
    </source>
</evidence>
<dbReference type="InterPro" id="IPR027417">
    <property type="entry name" value="P-loop_NTPase"/>
</dbReference>
<dbReference type="Pfam" id="PF01966">
    <property type="entry name" value="HD"/>
    <property type="match status" value="1"/>
</dbReference>
<feature type="domain" description="Helicase ATP-binding" evidence="7">
    <location>
        <begin position="238"/>
        <end position="428"/>
    </location>
</feature>